<feature type="transmembrane region" description="Helical" evidence="1">
    <location>
        <begin position="47"/>
        <end position="65"/>
    </location>
</feature>
<dbReference type="AlphaFoldDB" id="A0A7Y9XYL9"/>
<evidence type="ECO:0000313" key="2">
    <source>
        <dbReference type="EMBL" id="NYH96999.1"/>
    </source>
</evidence>
<dbReference type="Proteomes" id="UP000522081">
    <property type="component" value="Unassembled WGS sequence"/>
</dbReference>
<keyword evidence="1" id="KW-1133">Transmembrane helix</keyword>
<gene>
    <name evidence="2" type="ORF">FHS75_003360</name>
</gene>
<evidence type="ECO:0000256" key="1">
    <source>
        <dbReference type="SAM" id="Phobius"/>
    </source>
</evidence>
<evidence type="ECO:0000313" key="3">
    <source>
        <dbReference type="Proteomes" id="UP000522081"/>
    </source>
</evidence>
<feature type="transmembrane region" description="Helical" evidence="1">
    <location>
        <begin position="23"/>
        <end position="41"/>
    </location>
</feature>
<keyword evidence="1" id="KW-0812">Transmembrane</keyword>
<keyword evidence="3" id="KW-1185">Reference proteome</keyword>
<comment type="caution">
    <text evidence="2">The sequence shown here is derived from an EMBL/GenBank/DDBJ whole genome shotgun (WGS) entry which is preliminary data.</text>
</comment>
<keyword evidence="1" id="KW-0472">Membrane</keyword>
<protein>
    <submittedName>
        <fullName evidence="2">Uncharacterized protein</fullName>
    </submittedName>
</protein>
<sequence length="90" mass="9860">MTSWRDMIPVPLAAPETKELRAARFRVIAACLVLAVALLFLGELRQLIGSAALPSLAAAFTFMAVQGWAWARLKNAADDAWLFRETDDVA</sequence>
<dbReference type="EMBL" id="JACBZF010000010">
    <property type="protein sequence ID" value="NYH96999.1"/>
    <property type="molecule type" value="Genomic_DNA"/>
</dbReference>
<dbReference type="RefSeq" id="WP_160729023.1">
    <property type="nucleotide sequence ID" value="NZ_BMGF01000012.1"/>
</dbReference>
<proteinExistence type="predicted"/>
<accession>A0A7Y9XYL9</accession>
<reference evidence="2 3" key="1">
    <citation type="submission" date="2020-07" db="EMBL/GenBank/DDBJ databases">
        <title>Genomic Encyclopedia of Type Strains, Phase IV (KMG-IV): sequencing the most valuable type-strain genomes for metagenomic binning, comparative biology and taxonomic classification.</title>
        <authorList>
            <person name="Goeker M."/>
        </authorList>
    </citation>
    <scope>NUCLEOTIDE SEQUENCE [LARGE SCALE GENOMIC DNA]</scope>
    <source>
        <strain evidence="2 3">DSM 29043</strain>
    </source>
</reference>
<name>A0A7Y9XYL9_9SPHN</name>
<organism evidence="2 3">
    <name type="scientific">Novosphingobium marinum</name>
    <dbReference type="NCBI Taxonomy" id="1514948"/>
    <lineage>
        <taxon>Bacteria</taxon>
        <taxon>Pseudomonadati</taxon>
        <taxon>Pseudomonadota</taxon>
        <taxon>Alphaproteobacteria</taxon>
        <taxon>Sphingomonadales</taxon>
        <taxon>Sphingomonadaceae</taxon>
        <taxon>Novosphingobium</taxon>
    </lineage>
</organism>